<feature type="transmembrane region" description="Helical" evidence="1">
    <location>
        <begin position="36"/>
        <end position="59"/>
    </location>
</feature>
<feature type="transmembrane region" description="Helical" evidence="1">
    <location>
        <begin position="79"/>
        <end position="101"/>
    </location>
</feature>
<reference evidence="3 5" key="2">
    <citation type="journal article" date="2012" name="BMC Genomics">
        <title>A comparative genomics perspective on the genetic content of the alkaliphilic haloarchaeon Natrialba magadii ATCC 43099T.</title>
        <authorList>
            <person name="Siddaramappa S."/>
            <person name="Challacombe J.F."/>
            <person name="Decastro R.E."/>
            <person name="Pfeiffer F."/>
            <person name="Sastre D.E."/>
            <person name="Gimenez M.I."/>
            <person name="Paggi R.A."/>
            <person name="Detter J.C."/>
            <person name="Davenport K.W."/>
            <person name="Goodwin L.A."/>
            <person name="Kyrpides N."/>
            <person name="Tapia R."/>
            <person name="Pitluck S."/>
            <person name="Lucas S."/>
            <person name="Woyke T."/>
            <person name="Maupin-Furlow J.A."/>
        </authorList>
    </citation>
    <scope>NUCLEOTIDE SEQUENCE [LARGE SCALE GENOMIC DNA]</scope>
    <source>
        <strain evidence="3">ATCC 43099</strain>
        <strain evidence="5">ATCC 43099 / DSM 3394 / CCM 3739 / CIP 104546 / IAM 13178 / JCM 8861 / NBRC 102185 / NCIMB 2190 / MS3</strain>
    </source>
</reference>
<keyword evidence="1" id="KW-1133">Transmembrane helix</keyword>
<keyword evidence="1" id="KW-0812">Transmembrane</keyword>
<dbReference type="EMBL" id="AOHS01000054">
    <property type="protein sequence ID" value="ELY25847.1"/>
    <property type="molecule type" value="Genomic_DNA"/>
</dbReference>
<dbReference type="PATRIC" id="fig|547559.17.peg.3311"/>
<dbReference type="InterPro" id="IPR003675">
    <property type="entry name" value="Rce1/LyrA-like_dom"/>
</dbReference>
<dbReference type="PANTHER" id="PTHR36435">
    <property type="entry name" value="SLR1288 PROTEIN"/>
    <property type="match status" value="1"/>
</dbReference>
<dbReference type="GO" id="GO:0004175">
    <property type="term" value="F:endopeptidase activity"/>
    <property type="evidence" value="ECO:0007669"/>
    <property type="project" value="UniProtKB-ARBA"/>
</dbReference>
<dbReference type="KEGG" id="nmg:Nmag_0868"/>
<reference evidence="4 6" key="3">
    <citation type="journal article" date="2014" name="PLoS Genet.">
        <title>Phylogenetically driven sequencing of extremely halophilic archaea reveals strategies for static and dynamic osmo-response.</title>
        <authorList>
            <person name="Becker E.A."/>
            <person name="Seitzer P.M."/>
            <person name="Tritt A."/>
            <person name="Larsen D."/>
            <person name="Krusor M."/>
            <person name="Yao A.I."/>
            <person name="Wu D."/>
            <person name="Madern D."/>
            <person name="Eisen J.A."/>
            <person name="Darling A.E."/>
            <person name="Facciotti M.T."/>
        </authorList>
    </citation>
    <scope>NUCLEOTIDE SEQUENCE [LARGE SCALE GENOMIC DNA]</scope>
    <source>
        <strain evidence="6">ATCC 43099 / DSM 3394 / CCM 3739 / CIP 104546 / IAM 13178 / JCM 8861 / NBRC 102185 / NCIMB 2190 / MS3</strain>
        <strain evidence="4">MS-3</strain>
    </source>
</reference>
<dbReference type="AlphaFoldDB" id="D3T094"/>
<keyword evidence="5" id="KW-1185">Reference proteome</keyword>
<dbReference type="PaxDb" id="547559-Nmag_0868"/>
<feature type="transmembrane region" description="Helical" evidence="1">
    <location>
        <begin position="121"/>
        <end position="138"/>
    </location>
</feature>
<evidence type="ECO:0000313" key="6">
    <source>
        <dbReference type="Proteomes" id="UP000011543"/>
    </source>
</evidence>
<dbReference type="eggNOG" id="arCOG09309">
    <property type="taxonomic scope" value="Archaea"/>
</dbReference>
<dbReference type="HOGENOM" id="CLU_102819_0_0_2"/>
<protein>
    <submittedName>
        <fullName evidence="3">Abi/CAAX domain protein</fullName>
    </submittedName>
</protein>
<name>D3T094_NATMM</name>
<reference evidence="5" key="1">
    <citation type="submission" date="2010-02" db="EMBL/GenBank/DDBJ databases">
        <title>Complete sequence of chromosome of Natrialba magadii ATCC 43099.</title>
        <authorList>
            <consortium name="US DOE Joint Genome Institute"/>
            <person name="Lucas S."/>
            <person name="Copeland A."/>
            <person name="Lapidus A."/>
            <person name="Cheng J.-F."/>
            <person name="Bruce D."/>
            <person name="Goodwin L."/>
            <person name="Pitluck S."/>
            <person name="Davenport K."/>
            <person name="Saunders E."/>
            <person name="Detter J.C."/>
            <person name="Han C."/>
            <person name="Tapia R."/>
            <person name="Land M."/>
            <person name="Hauser L."/>
            <person name="Kyrpides N."/>
            <person name="Mikhailova N."/>
            <person name="De Castro R.E."/>
            <person name="Maupin-Furlow J.A."/>
            <person name="Woyke T."/>
        </authorList>
    </citation>
    <scope>NUCLEOTIDE SEQUENCE [LARGE SCALE GENOMIC DNA]</scope>
    <source>
        <strain evidence="5">ATCC 43099 / DSM 3394 / CCM 3739 / CIP 104546 / IAM 13178 / JCM 8861 / NBRC 102185 / NCIMB 2190 / MS3</strain>
    </source>
</reference>
<organism evidence="3 5">
    <name type="scientific">Natrialba magadii (strain ATCC 43099 / DSM 3394 / CCM 3739 / CIP 104546 / IAM 13178 / JCM 8861 / NBRC 102185 / NCIMB 2190 / MS3)</name>
    <name type="common">Natronobacterium magadii</name>
    <dbReference type="NCBI Taxonomy" id="547559"/>
    <lineage>
        <taxon>Archaea</taxon>
        <taxon>Methanobacteriati</taxon>
        <taxon>Methanobacteriota</taxon>
        <taxon>Stenosarchaea group</taxon>
        <taxon>Halobacteria</taxon>
        <taxon>Halobacteriales</taxon>
        <taxon>Natrialbaceae</taxon>
        <taxon>Natrialba</taxon>
    </lineage>
</organism>
<feature type="transmembrane region" description="Helical" evidence="1">
    <location>
        <begin position="12"/>
        <end position="30"/>
    </location>
</feature>
<feature type="transmembrane region" description="Helical" evidence="1">
    <location>
        <begin position="197"/>
        <end position="217"/>
    </location>
</feature>
<proteinExistence type="predicted"/>
<dbReference type="Pfam" id="PF02517">
    <property type="entry name" value="Rce1-like"/>
    <property type="match status" value="1"/>
</dbReference>
<dbReference type="GeneID" id="8823697"/>
<evidence type="ECO:0000259" key="2">
    <source>
        <dbReference type="Pfam" id="PF02517"/>
    </source>
</evidence>
<evidence type="ECO:0000313" key="5">
    <source>
        <dbReference type="Proteomes" id="UP000001879"/>
    </source>
</evidence>
<reference evidence="3" key="4">
    <citation type="submission" date="2016-09" db="EMBL/GenBank/DDBJ databases">
        <authorList>
            <person name="Pfeiffer F."/>
        </authorList>
    </citation>
    <scope>NUCLEOTIDE SEQUENCE</scope>
    <source>
        <strain evidence="3">ATCC 43099</strain>
    </source>
</reference>
<gene>
    <name evidence="3" type="ordered locus">Nmag_0868</name>
    <name evidence="4" type="ORF">C500_16854</name>
</gene>
<feature type="transmembrane region" description="Helical" evidence="1">
    <location>
        <begin position="174"/>
        <end position="192"/>
    </location>
</feature>
<dbReference type="RefSeq" id="WP_004216641.1">
    <property type="nucleotide sequence ID" value="NC_013922.1"/>
</dbReference>
<dbReference type="OrthoDB" id="169182at2157"/>
<feature type="transmembrane region" description="Helical" evidence="1">
    <location>
        <begin position="150"/>
        <end position="168"/>
    </location>
</feature>
<dbReference type="Proteomes" id="UP000001879">
    <property type="component" value="Chromosome"/>
</dbReference>
<feature type="domain" description="CAAX prenyl protease 2/Lysostaphin resistance protein A-like" evidence="2">
    <location>
        <begin position="120"/>
        <end position="210"/>
    </location>
</feature>
<dbReference type="Proteomes" id="UP000011543">
    <property type="component" value="Unassembled WGS sequence"/>
</dbReference>
<dbReference type="EMBL" id="CP001932">
    <property type="protein sequence ID" value="ADD04452.1"/>
    <property type="molecule type" value="Genomic_DNA"/>
</dbReference>
<accession>D3T094</accession>
<evidence type="ECO:0000313" key="3">
    <source>
        <dbReference type="EMBL" id="ADD04452.1"/>
    </source>
</evidence>
<dbReference type="InterPro" id="IPR052710">
    <property type="entry name" value="CAAX_protease"/>
</dbReference>
<evidence type="ECO:0000313" key="4">
    <source>
        <dbReference type="EMBL" id="ELY25847.1"/>
    </source>
</evidence>
<dbReference type="GO" id="GO:0080120">
    <property type="term" value="P:CAAX-box protein maturation"/>
    <property type="evidence" value="ECO:0007669"/>
    <property type="project" value="UniProtKB-ARBA"/>
</dbReference>
<keyword evidence="1" id="KW-0472">Membrane</keyword>
<dbReference type="PANTHER" id="PTHR36435:SF1">
    <property type="entry name" value="CAAX AMINO TERMINAL PROTEASE FAMILY PROTEIN"/>
    <property type="match status" value="1"/>
</dbReference>
<evidence type="ECO:0000256" key="1">
    <source>
        <dbReference type="SAM" id="Phobius"/>
    </source>
</evidence>
<sequence>MRSIATHEHSRLTLVAIVLALFGLLLTIPFETVTGWSLSGVDVAVYKWVLAVGLCLFVVGIENRSLSSIGFRRPDRWDLAITVGLWLAIMLSVGVMQSLLGQFGLLETASGNGTPPEGTELYWTLFIAATAGVTEEVLYRGYALERLEAVTASTWVAGIVTATVFVLIHIGDGVVGMLVFVPAAILLTVAYVWRRTLFVVVGAHVAVNTVPLVLLALSA</sequence>